<evidence type="ECO:0000259" key="10">
    <source>
        <dbReference type="PROSITE" id="PS50026"/>
    </source>
</evidence>
<feature type="disulfide bond" evidence="7">
    <location>
        <begin position="117"/>
        <end position="126"/>
    </location>
</feature>
<evidence type="ECO:0000256" key="8">
    <source>
        <dbReference type="SAM" id="MobiDB-lite"/>
    </source>
</evidence>
<feature type="domain" description="EGF-like" evidence="10">
    <location>
        <begin position="49"/>
        <end position="88"/>
    </location>
</feature>
<evidence type="ECO:0000256" key="9">
    <source>
        <dbReference type="SAM" id="Phobius"/>
    </source>
</evidence>
<dbReference type="InterPro" id="IPR046338">
    <property type="entry name" value="GAIN_dom_sf"/>
</dbReference>
<feature type="compositionally biased region" description="Pro residues" evidence="8">
    <location>
        <begin position="215"/>
        <end position="267"/>
    </location>
</feature>
<feature type="region of interest" description="Disordered" evidence="8">
    <location>
        <begin position="211"/>
        <end position="554"/>
    </location>
</feature>
<dbReference type="PANTHER" id="PTHR15124">
    <property type="entry name" value="SELENOPROTEIN W"/>
    <property type="match status" value="1"/>
</dbReference>
<dbReference type="PROSITE" id="PS50026">
    <property type="entry name" value="EGF_3"/>
    <property type="match status" value="2"/>
</dbReference>
<feature type="compositionally biased region" description="Low complexity" evidence="8">
    <location>
        <begin position="268"/>
        <end position="286"/>
    </location>
</feature>
<evidence type="ECO:0000256" key="4">
    <source>
        <dbReference type="ARBA" id="ARBA00022989"/>
    </source>
</evidence>
<dbReference type="PANTHER" id="PTHR15124:SF27">
    <property type="entry name" value="MIGRATION AND INVASION ENHANCER 1"/>
    <property type="match status" value="1"/>
</dbReference>
<feature type="transmembrane region" description="Helical" evidence="9">
    <location>
        <begin position="1163"/>
        <end position="1183"/>
    </location>
</feature>
<keyword evidence="6 7" id="KW-1015">Disulfide bond</keyword>
<protein>
    <submittedName>
        <fullName evidence="12">Uncharacterized protein</fullName>
    </submittedName>
</protein>
<dbReference type="PROSITE" id="PS50221">
    <property type="entry name" value="GAIN_B"/>
    <property type="match status" value="1"/>
</dbReference>
<feature type="transmembrane region" description="Helical" evidence="9">
    <location>
        <begin position="870"/>
        <end position="894"/>
    </location>
</feature>
<proteinExistence type="predicted"/>
<name>A0AAW2ZG48_9EUKA</name>
<feature type="compositionally biased region" description="Low complexity" evidence="8">
    <location>
        <begin position="464"/>
        <end position="554"/>
    </location>
</feature>
<evidence type="ECO:0000256" key="2">
    <source>
        <dbReference type="ARBA" id="ARBA00022475"/>
    </source>
</evidence>
<dbReference type="SMART" id="SM00303">
    <property type="entry name" value="GPS"/>
    <property type="match status" value="1"/>
</dbReference>
<dbReference type="PROSITE" id="PS01186">
    <property type="entry name" value="EGF_2"/>
    <property type="match status" value="3"/>
</dbReference>
<feature type="disulfide bond" evidence="7">
    <location>
        <begin position="78"/>
        <end position="87"/>
    </location>
</feature>
<dbReference type="InterPro" id="IPR057244">
    <property type="entry name" value="GAIN_B"/>
</dbReference>
<dbReference type="InterPro" id="IPR051441">
    <property type="entry name" value="SelW_related"/>
</dbReference>
<feature type="domain" description="EGF-like" evidence="10">
    <location>
        <begin position="95"/>
        <end position="127"/>
    </location>
</feature>
<evidence type="ECO:0000313" key="12">
    <source>
        <dbReference type="EMBL" id="KAL0488425.1"/>
    </source>
</evidence>
<accession>A0AAW2ZG48</accession>
<dbReference type="SMART" id="SM00181">
    <property type="entry name" value="EGF"/>
    <property type="match status" value="3"/>
</dbReference>
<dbReference type="InterPro" id="IPR000742">
    <property type="entry name" value="EGF"/>
</dbReference>
<organism evidence="12 13">
    <name type="scientific">Acrasis kona</name>
    <dbReference type="NCBI Taxonomy" id="1008807"/>
    <lineage>
        <taxon>Eukaryota</taxon>
        <taxon>Discoba</taxon>
        <taxon>Heterolobosea</taxon>
        <taxon>Tetramitia</taxon>
        <taxon>Eutetramitia</taxon>
        <taxon>Acrasidae</taxon>
        <taxon>Acrasis</taxon>
    </lineage>
</organism>
<reference evidence="12 13" key="1">
    <citation type="submission" date="2024-03" db="EMBL/GenBank/DDBJ databases">
        <title>The Acrasis kona genome and developmental transcriptomes reveal deep origins of eukaryotic multicellular pathways.</title>
        <authorList>
            <person name="Sheikh S."/>
            <person name="Fu C.-J."/>
            <person name="Brown M.W."/>
            <person name="Baldauf S.L."/>
        </authorList>
    </citation>
    <scope>NUCLEOTIDE SEQUENCE [LARGE SCALE GENOMIC DNA]</scope>
    <source>
        <strain evidence="12 13">ATCC MYA-3509</strain>
    </source>
</reference>
<feature type="transmembrane region" description="Helical" evidence="9">
    <location>
        <begin position="1195"/>
        <end position="1219"/>
    </location>
</feature>
<evidence type="ECO:0000313" key="13">
    <source>
        <dbReference type="Proteomes" id="UP001431209"/>
    </source>
</evidence>
<keyword evidence="5 9" id="KW-0472">Membrane</keyword>
<dbReference type="EMBL" id="JAOPGA020001438">
    <property type="protein sequence ID" value="KAL0488425.1"/>
    <property type="molecule type" value="Genomic_DNA"/>
</dbReference>
<feature type="compositionally biased region" description="Low complexity" evidence="8">
    <location>
        <begin position="312"/>
        <end position="328"/>
    </location>
</feature>
<feature type="compositionally biased region" description="Low complexity" evidence="8">
    <location>
        <begin position="338"/>
        <end position="366"/>
    </location>
</feature>
<feature type="transmembrane region" description="Helical" evidence="9">
    <location>
        <begin position="939"/>
        <end position="959"/>
    </location>
</feature>
<feature type="transmembrane region" description="Helical" evidence="9">
    <location>
        <begin position="1120"/>
        <end position="1143"/>
    </location>
</feature>
<feature type="transmembrane region" description="Helical" evidence="9">
    <location>
        <begin position="1088"/>
        <end position="1108"/>
    </location>
</feature>
<dbReference type="InterPro" id="IPR000203">
    <property type="entry name" value="GPS"/>
</dbReference>
<dbReference type="PROSITE" id="PS00022">
    <property type="entry name" value="EGF_1"/>
    <property type="match status" value="3"/>
</dbReference>
<feature type="domain" description="GAIN-B" evidence="11">
    <location>
        <begin position="680"/>
        <end position="848"/>
    </location>
</feature>
<keyword evidence="4 9" id="KW-1133">Transmembrane helix</keyword>
<dbReference type="InterPro" id="IPR013111">
    <property type="entry name" value="EGF_extracell"/>
</dbReference>
<comment type="subcellular location">
    <subcellularLocation>
        <location evidence="1">Cell membrane</location>
    </subcellularLocation>
</comment>
<sequence>MRVQHKLPSGASPELWINDSTYPLALSFTLITFPTANSTSVGFYGPQCEVNTCYRIESNSTLVCSGHGKCSSYNNCVCDDGYSGLQCEKFQCFGYYNSSSNACNGNGTCVAPNQCLCNAGYFGSECESYKCFSLNMNSSLVCSGNGYCVGPNACVCNNGYYGAQCDLWNCFGVIRNASGVCSGSGGCVDKNTCVCNNVTYGSNCEYNITSTPTPTATPTPTPTPTLSPTPSATPTPTPTATPTPTPTMTPTPTPTPTPTLTPTPTPSETPTRTPTPTFTPTLTPTLTPTPTPSSTPTLTPSSIPTPTPSATPTPTLTPTSTPTQTPTPTLNPTPSATPTPTATLSATLTPTLTPTAMSTPSATLTPTPTPTPTPTSTTTPTSTSTPTPTPTLTPTSTPTLTPTNTPTTTPTPTPTLTRTPTAMPTSMPTHTATMTLTPTPSSTPTLTPSSTPTPTPSATPTPTPSATRTPTPTLTLTDTPTPTPTLTPSATPTPTSTPTSTPTHTPSTQIPTFTPTSTPTPTPTVQQTTLQTQTPTNTPTPTPSYTNTSTPTFTPTSTSTVISLILGNINEAINTGSNSAIINATNQLLTLSISNTSNAQIDFNNQKEITLAVSVVVKNLKVFSLPLTEILCNVVSNVITTTSGSNHNETTSQDDLLKSAYGALENIVNYVVSNVSSINPTFQVSTPQVSFTINKNKASELSGMKFSNNVTLSLPNSFESASSPSVFGNNNSQIVTVMQYMKVNPFSGSNQTSGLFTLKFLDYTSQNVISVNDLVDPIRFQFDSSFLSYNHSFNASFIAKPVCKYLDLSTNLWSVKGCYLFNYSNNIVECSCNHTTDYSVFMDIVPNLNYLSLSDLTLITNLNKDNYTTVIVLGVISIIYLIVLAIVSFISIAFKFKPHDESKHKGAFRKFLYKYIIACQYLSYIIEHRIGSFGRREKVTIVYLYVLGSMLGNALSFGSNTSNNIIQMFVAAFICSLIVIPFTTIFIFLFTKTENKKLNCSVNKKQKIKDAGDEDEFFGPSSLNIVLDKKRFEMDVLELPNGNIIIDNNKKESLINKRLTSILDKLDDKCDRFIAFSYKLMTTMSWKLFVVFALFSTMYFTFVTLVVLSLPYCFNVLSDLVMSIITAFLVDAYFIGLFIAFAYIRSKKFKNGELTKWRASVKIIAVGVIVLLCLLMIIGLLASLNATIVPKSSNWYHRVIVMNSAVAVLFVVQFAWIVFMSLNKKLPDPNEETKKEDPEKPTIITKIKKYFNGAYYFPWYMNFVNYLLCMSYAAVASYLLVIYGIKFDSNSNYWLGACGLSVIQDVFFNTPAGFIVKTILLVVAMEFFETLFFGGQPKKEEITVVEKFEDQVEYY</sequence>
<evidence type="ECO:0000256" key="7">
    <source>
        <dbReference type="PROSITE-ProRule" id="PRU00076"/>
    </source>
</evidence>
<comment type="caution">
    <text evidence="12">The sequence shown here is derived from an EMBL/GenBank/DDBJ whole genome shotgun (WGS) entry which is preliminary data.</text>
</comment>
<evidence type="ECO:0000256" key="5">
    <source>
        <dbReference type="ARBA" id="ARBA00023136"/>
    </source>
</evidence>
<comment type="caution">
    <text evidence="7">Lacks conserved residue(s) required for the propagation of feature annotation.</text>
</comment>
<evidence type="ECO:0000259" key="11">
    <source>
        <dbReference type="PROSITE" id="PS50221"/>
    </source>
</evidence>
<feature type="compositionally biased region" description="Low complexity" evidence="8">
    <location>
        <begin position="374"/>
        <end position="450"/>
    </location>
</feature>
<keyword evidence="2" id="KW-1003">Cell membrane</keyword>
<evidence type="ECO:0000256" key="6">
    <source>
        <dbReference type="ARBA" id="ARBA00023157"/>
    </source>
</evidence>
<keyword evidence="13" id="KW-1185">Reference proteome</keyword>
<dbReference type="Gene3D" id="2.60.220.50">
    <property type="match status" value="1"/>
</dbReference>
<feature type="transmembrane region" description="Helical" evidence="9">
    <location>
        <begin position="965"/>
        <end position="990"/>
    </location>
</feature>
<dbReference type="Gene3D" id="2.10.25.10">
    <property type="entry name" value="Laminin"/>
    <property type="match status" value="3"/>
</dbReference>
<evidence type="ECO:0000256" key="1">
    <source>
        <dbReference type="ARBA" id="ARBA00004236"/>
    </source>
</evidence>
<dbReference type="Proteomes" id="UP001431209">
    <property type="component" value="Unassembled WGS sequence"/>
</dbReference>
<keyword evidence="3 9" id="KW-0812">Transmembrane</keyword>
<gene>
    <name evidence="12" type="ORF">AKO1_015587</name>
</gene>
<dbReference type="Pfam" id="PF07974">
    <property type="entry name" value="EGF_2"/>
    <property type="match status" value="3"/>
</dbReference>
<feature type="compositionally biased region" description="Pro residues" evidence="8">
    <location>
        <begin position="451"/>
        <end position="463"/>
    </location>
</feature>
<feature type="transmembrane region" description="Helical" evidence="9">
    <location>
        <begin position="1263"/>
        <end position="1285"/>
    </location>
</feature>
<keyword evidence="7" id="KW-0245">EGF-like domain</keyword>
<feature type="transmembrane region" description="Helical" evidence="9">
    <location>
        <begin position="1314"/>
        <end position="1333"/>
    </location>
</feature>
<evidence type="ECO:0000256" key="3">
    <source>
        <dbReference type="ARBA" id="ARBA00022692"/>
    </source>
</evidence>
<dbReference type="GO" id="GO:0005886">
    <property type="term" value="C:plasma membrane"/>
    <property type="evidence" value="ECO:0007669"/>
    <property type="project" value="UniProtKB-SubCell"/>
</dbReference>